<dbReference type="Gene3D" id="3.90.1170.50">
    <property type="entry name" value="Aldehyde oxidase/xanthine dehydrogenase, a/b hammerhead"/>
    <property type="match status" value="1"/>
</dbReference>
<dbReference type="EC" id="1.2.99.2" evidence="4"/>
<dbReference type="RefSeq" id="WP_012178756.1">
    <property type="nucleotide sequence ID" value="NC_009952.1"/>
</dbReference>
<dbReference type="InterPro" id="IPR036856">
    <property type="entry name" value="Ald_Oxase/Xan_DH_a/b_sf"/>
</dbReference>
<evidence type="ECO:0000259" key="3">
    <source>
        <dbReference type="SMART" id="SM01008"/>
    </source>
</evidence>
<keyword evidence="1" id="KW-0500">Molybdenum</keyword>
<dbReference type="InterPro" id="IPR008274">
    <property type="entry name" value="AldOxase/xan_DH_MoCoBD1"/>
</dbReference>
<dbReference type="HOGENOM" id="CLU_001681_2_0_5"/>
<accession>A8LPW9</accession>
<sequence>MDKFGISQSAARIEDVRFLTGGGRYVDDIAPEGALYGAVLRSDVAHGEITGLDTSAAAAMPGVALVLTGEDLAAAGVRMDMQATVLANRDGSRAAGPKRPLLAQGRVRFVGEPVAMVFAETLAQARDAVEAIALEIDDLPAKIDPVPGGATLHPEAEDNVAFDWACGDEAAVEAAFAAAAHRVGLVVEDNRIIVNSMEPRGCYAEVTEGRLHLAHNGQGVWAMKGQLCRNLGLSPEEVRVTNPDVGGGFGMKAMAYPEYFVVAHAARVLGRPCRWMSDRGEAMLSDNAGRDLVSDVELAFDEDLRLVGFRADVLSNLGAYNSQFAQAIQTNLAMKVMTGVYDVQHAYMRVRGIYTNTTQVDAYRGAGRPEAIYTLERAMDHAARTLGVDPWELRKRCFIAPEQMPYAAPSGETYDVGEFARVLDRAAAESDRAGFAARKAASAAQGRLRGQGLCYYIEAILGDPSEGAKMVFEADGTVTLYVGTQSNGQGHETVFVQVLHEMTGIPPERIRIVQGDSDLIAKGGGTGGSRSVTVQSQATRAMVDVAIAAFAPFLADRMGVDPAQVTFEDGSFRAEGSNVVMTMIEAADAARAAGETALLTHEAEATLPGRSFPNGAHVCEVEIDQETGVVAVDRYTVVDDFGVLINPRLAEGQVHGGVVQGIGQAITEHVVYDADGQLLTASFMDYGMPRADDVPMIAFYTEPVPSKNNVLGMKGCGEAGTVGALAAVANAVQDAVWDLGLRKVDMPFTPARVWEMLSDRVHAAE</sequence>
<dbReference type="eggNOG" id="COG1529">
    <property type="taxonomic scope" value="Bacteria"/>
</dbReference>
<protein>
    <submittedName>
        <fullName evidence="4">Carbon monoxide dehydrogenase large chain</fullName>
        <ecNumber evidence="4">1.2.99.2</ecNumber>
    </submittedName>
</protein>
<gene>
    <name evidence="4" type="primary">coxL3</name>
    <name evidence="4" type="ordered locus">Dshi_2086</name>
</gene>
<dbReference type="Pfam" id="PF01315">
    <property type="entry name" value="Ald_Xan_dh_C"/>
    <property type="match status" value="1"/>
</dbReference>
<dbReference type="KEGG" id="dsh:Dshi_2086"/>
<dbReference type="PANTHER" id="PTHR11908:SF132">
    <property type="entry name" value="ALDEHYDE OXIDASE 1-RELATED"/>
    <property type="match status" value="1"/>
</dbReference>
<dbReference type="InterPro" id="IPR037165">
    <property type="entry name" value="AldOxase/xan_DH_Mopterin-bd_sf"/>
</dbReference>
<keyword evidence="2 4" id="KW-0560">Oxidoreductase</keyword>
<dbReference type="SUPFAM" id="SSF56003">
    <property type="entry name" value="Molybdenum cofactor-binding domain"/>
    <property type="match status" value="1"/>
</dbReference>
<dbReference type="InterPro" id="IPR016208">
    <property type="entry name" value="Ald_Oxase/xanthine_DH-like"/>
</dbReference>
<name>A8LPW9_DINSH</name>
<dbReference type="AlphaFoldDB" id="A8LPW9"/>
<proteinExistence type="predicted"/>
<dbReference type="SMART" id="SM01008">
    <property type="entry name" value="Ald_Xan_dh_C"/>
    <property type="match status" value="1"/>
</dbReference>
<organism evidence="4 5">
    <name type="scientific">Dinoroseobacter shibae (strain DSM 16493 / NCIMB 14021 / DFL 12)</name>
    <dbReference type="NCBI Taxonomy" id="398580"/>
    <lineage>
        <taxon>Bacteria</taxon>
        <taxon>Pseudomonadati</taxon>
        <taxon>Pseudomonadota</taxon>
        <taxon>Alphaproteobacteria</taxon>
        <taxon>Rhodobacterales</taxon>
        <taxon>Roseobacteraceae</taxon>
        <taxon>Dinoroseobacter</taxon>
    </lineage>
</organism>
<dbReference type="InterPro" id="IPR000674">
    <property type="entry name" value="Ald_Oxase/Xan_DH_a/b"/>
</dbReference>
<evidence type="ECO:0000256" key="1">
    <source>
        <dbReference type="ARBA" id="ARBA00022505"/>
    </source>
</evidence>
<dbReference type="Pfam" id="PF02738">
    <property type="entry name" value="MoCoBD_1"/>
    <property type="match status" value="1"/>
</dbReference>
<evidence type="ECO:0000313" key="4">
    <source>
        <dbReference type="EMBL" id="ABV93823.1"/>
    </source>
</evidence>
<dbReference type="GO" id="GO:0016491">
    <property type="term" value="F:oxidoreductase activity"/>
    <property type="evidence" value="ECO:0007669"/>
    <property type="project" value="UniProtKB-KW"/>
</dbReference>
<dbReference type="STRING" id="398580.Dshi_2086"/>
<dbReference type="Proteomes" id="UP000006833">
    <property type="component" value="Chromosome"/>
</dbReference>
<dbReference type="PANTHER" id="PTHR11908">
    <property type="entry name" value="XANTHINE DEHYDROGENASE"/>
    <property type="match status" value="1"/>
</dbReference>
<evidence type="ECO:0000256" key="2">
    <source>
        <dbReference type="ARBA" id="ARBA00023002"/>
    </source>
</evidence>
<feature type="domain" description="Aldehyde oxidase/xanthine dehydrogenase a/b hammerhead" evidence="3">
    <location>
        <begin position="20"/>
        <end position="140"/>
    </location>
</feature>
<keyword evidence="5" id="KW-1185">Reference proteome</keyword>
<dbReference type="GO" id="GO:0005506">
    <property type="term" value="F:iron ion binding"/>
    <property type="evidence" value="ECO:0007669"/>
    <property type="project" value="InterPro"/>
</dbReference>
<dbReference type="Gene3D" id="3.30.365.10">
    <property type="entry name" value="Aldehyde oxidase/xanthine dehydrogenase, molybdopterin binding domain"/>
    <property type="match status" value="4"/>
</dbReference>
<dbReference type="SUPFAM" id="SSF54665">
    <property type="entry name" value="CO dehydrogenase molybdoprotein N-domain-like"/>
    <property type="match status" value="1"/>
</dbReference>
<dbReference type="Pfam" id="PF20256">
    <property type="entry name" value="MoCoBD_2"/>
    <property type="match status" value="1"/>
</dbReference>
<evidence type="ECO:0000313" key="5">
    <source>
        <dbReference type="Proteomes" id="UP000006833"/>
    </source>
</evidence>
<reference evidence="5" key="1">
    <citation type="journal article" date="2010" name="ISME J.">
        <title>The complete genome sequence of the algal symbiont Dinoroseobacter shibae: a hitchhiker's guide to life in the sea.</title>
        <authorList>
            <person name="Wagner-Dobler I."/>
            <person name="Ballhausen B."/>
            <person name="Berger M."/>
            <person name="Brinkhoff T."/>
            <person name="Buchholz I."/>
            <person name="Bunk B."/>
            <person name="Cypionka H."/>
            <person name="Daniel R."/>
            <person name="Drepper T."/>
            <person name="Gerdts G."/>
            <person name="Hahnke S."/>
            <person name="Han C."/>
            <person name="Jahn D."/>
            <person name="Kalhoefer D."/>
            <person name="Kiss H."/>
            <person name="Klenk H.P."/>
            <person name="Kyrpides N."/>
            <person name="Liebl W."/>
            <person name="Liesegang H."/>
            <person name="Meincke L."/>
            <person name="Pati A."/>
            <person name="Petersen J."/>
            <person name="Piekarski T."/>
            <person name="Pommerenke C."/>
            <person name="Pradella S."/>
            <person name="Pukall R."/>
            <person name="Rabus R."/>
            <person name="Stackebrandt E."/>
            <person name="Thole S."/>
            <person name="Thompson L."/>
            <person name="Tielen P."/>
            <person name="Tomasch J."/>
            <person name="von Jan M."/>
            <person name="Wanphrut N."/>
            <person name="Wichels A."/>
            <person name="Zech H."/>
            <person name="Simon M."/>
        </authorList>
    </citation>
    <scope>NUCLEOTIDE SEQUENCE [LARGE SCALE GENOMIC DNA]</scope>
    <source>
        <strain evidence="5">DSM 16493 / NCIMB 14021 / DFL 12</strain>
    </source>
</reference>
<dbReference type="OrthoDB" id="9758509at2"/>
<dbReference type="EMBL" id="CP000830">
    <property type="protein sequence ID" value="ABV93823.1"/>
    <property type="molecule type" value="Genomic_DNA"/>
</dbReference>
<dbReference type="InterPro" id="IPR046867">
    <property type="entry name" value="AldOxase/xan_DH_MoCoBD2"/>
</dbReference>